<gene>
    <name evidence="1" type="ORF">L798_06713</name>
</gene>
<evidence type="ECO:0000313" key="2">
    <source>
        <dbReference type="Proteomes" id="UP000027135"/>
    </source>
</evidence>
<sequence>MSRFIPRDCKTDCSKKCAVICHQREAQDSLPPRRNKKKFHHWCCTVLEIDSISVLSPPFLLLQLLLLSQSGLHHKKLDAGRVVSHQVRRIRHPSDLSSRNQITWQPYAELF</sequence>
<keyword evidence="2" id="KW-1185">Reference proteome</keyword>
<protein>
    <submittedName>
        <fullName evidence="1">Uncharacterized protein</fullName>
    </submittedName>
</protein>
<dbReference type="EMBL" id="KK852423">
    <property type="protein sequence ID" value="KDR24247.1"/>
    <property type="molecule type" value="Genomic_DNA"/>
</dbReference>
<accession>A0A067RKA7</accession>
<organism evidence="1 2">
    <name type="scientific">Zootermopsis nevadensis</name>
    <name type="common">Dampwood termite</name>
    <dbReference type="NCBI Taxonomy" id="136037"/>
    <lineage>
        <taxon>Eukaryota</taxon>
        <taxon>Metazoa</taxon>
        <taxon>Ecdysozoa</taxon>
        <taxon>Arthropoda</taxon>
        <taxon>Hexapoda</taxon>
        <taxon>Insecta</taxon>
        <taxon>Pterygota</taxon>
        <taxon>Neoptera</taxon>
        <taxon>Polyneoptera</taxon>
        <taxon>Dictyoptera</taxon>
        <taxon>Blattodea</taxon>
        <taxon>Blattoidea</taxon>
        <taxon>Termitoidae</taxon>
        <taxon>Termopsidae</taxon>
        <taxon>Zootermopsis</taxon>
    </lineage>
</organism>
<dbReference type="InParanoid" id="A0A067RKA7"/>
<evidence type="ECO:0000313" key="1">
    <source>
        <dbReference type="EMBL" id="KDR24247.1"/>
    </source>
</evidence>
<dbReference type="AlphaFoldDB" id="A0A067RKA7"/>
<dbReference type="Proteomes" id="UP000027135">
    <property type="component" value="Unassembled WGS sequence"/>
</dbReference>
<proteinExistence type="predicted"/>
<reference evidence="1 2" key="1">
    <citation type="journal article" date="2014" name="Nat. Commun.">
        <title>Molecular traces of alternative social organization in a termite genome.</title>
        <authorList>
            <person name="Terrapon N."/>
            <person name="Li C."/>
            <person name="Robertson H.M."/>
            <person name="Ji L."/>
            <person name="Meng X."/>
            <person name="Booth W."/>
            <person name="Chen Z."/>
            <person name="Childers C.P."/>
            <person name="Glastad K.M."/>
            <person name="Gokhale K."/>
            <person name="Gowin J."/>
            <person name="Gronenberg W."/>
            <person name="Hermansen R.A."/>
            <person name="Hu H."/>
            <person name="Hunt B.G."/>
            <person name="Huylmans A.K."/>
            <person name="Khalil S.M."/>
            <person name="Mitchell R.D."/>
            <person name="Munoz-Torres M.C."/>
            <person name="Mustard J.A."/>
            <person name="Pan H."/>
            <person name="Reese J.T."/>
            <person name="Scharf M.E."/>
            <person name="Sun F."/>
            <person name="Vogel H."/>
            <person name="Xiao J."/>
            <person name="Yang W."/>
            <person name="Yang Z."/>
            <person name="Yang Z."/>
            <person name="Zhou J."/>
            <person name="Zhu J."/>
            <person name="Brent C.S."/>
            <person name="Elsik C.G."/>
            <person name="Goodisman M.A."/>
            <person name="Liberles D.A."/>
            <person name="Roe R.M."/>
            <person name="Vargo E.L."/>
            <person name="Vilcinskas A."/>
            <person name="Wang J."/>
            <person name="Bornberg-Bauer E."/>
            <person name="Korb J."/>
            <person name="Zhang G."/>
            <person name="Liebig J."/>
        </authorList>
    </citation>
    <scope>NUCLEOTIDE SEQUENCE [LARGE SCALE GENOMIC DNA]</scope>
    <source>
        <tissue evidence="1">Whole organism</tissue>
    </source>
</reference>
<name>A0A067RKA7_ZOONE</name>